<accession>A0ABR9T4U2</accession>
<comment type="catalytic activity">
    <reaction evidence="11 12">
        <text>L-homoserine + ATP = O-phospho-L-homoserine + ADP + H(+)</text>
        <dbReference type="Rhea" id="RHEA:13985"/>
        <dbReference type="ChEBI" id="CHEBI:15378"/>
        <dbReference type="ChEBI" id="CHEBI:30616"/>
        <dbReference type="ChEBI" id="CHEBI:57476"/>
        <dbReference type="ChEBI" id="CHEBI:57590"/>
        <dbReference type="ChEBI" id="CHEBI:456216"/>
        <dbReference type="EC" id="2.7.1.39"/>
    </reaction>
</comment>
<feature type="binding site" evidence="12">
    <location>
        <begin position="107"/>
        <end position="117"/>
    </location>
    <ligand>
        <name>ATP</name>
        <dbReference type="ChEBI" id="CHEBI:30616"/>
    </ligand>
</feature>
<dbReference type="InterPro" id="IPR020568">
    <property type="entry name" value="Ribosomal_Su5_D2-typ_SF"/>
</dbReference>
<evidence type="ECO:0000256" key="1">
    <source>
        <dbReference type="ARBA" id="ARBA00005015"/>
    </source>
</evidence>
<dbReference type="NCBIfam" id="TIGR00191">
    <property type="entry name" value="thrB"/>
    <property type="match status" value="1"/>
</dbReference>
<dbReference type="Pfam" id="PF08544">
    <property type="entry name" value="GHMP_kinases_C"/>
    <property type="match status" value="1"/>
</dbReference>
<comment type="caution">
    <text evidence="15">The sequence shown here is derived from an EMBL/GenBank/DDBJ whole genome shotgun (WGS) entry which is preliminary data.</text>
</comment>
<dbReference type="InterPro" id="IPR000870">
    <property type="entry name" value="Homoserine_kinase"/>
</dbReference>
<evidence type="ECO:0000256" key="9">
    <source>
        <dbReference type="ARBA" id="ARBA00022777"/>
    </source>
</evidence>
<evidence type="ECO:0000259" key="14">
    <source>
        <dbReference type="Pfam" id="PF08544"/>
    </source>
</evidence>
<dbReference type="PIRSF" id="PIRSF000676">
    <property type="entry name" value="Homoser_kin"/>
    <property type="match status" value="1"/>
</dbReference>
<sequence length="326" mass="35153">MHENKTDKKIDFAKILDNVRVFAPATVANMICGFDILGFAVDKPGDEVKMYRVDEPGVRIRSIAGDDGRLPLDADKNTVSACVKMLLVDLGIDNEIGIEIDLIKHMPIGSGLGSSSASTVAGLFAVNELLGNPLTKDELMPYCVEGERLACGHGHADNVAPALMGGITLIRGYQPLDVISLPVPKDLYAGIVFPQVDVPTRDARQLIKEKVLLKDAVIQWGNIAGLISGLYQSDYALISRSMHDVLIEPTRAILIPEFYEMKRIALDGGALSFGISGSGPSVVAITKGEEVAEQITEKIQQHLTSNDIASFRYVSSVNVEGPKVLK</sequence>
<evidence type="ECO:0000256" key="3">
    <source>
        <dbReference type="ARBA" id="ARBA00012078"/>
    </source>
</evidence>
<keyword evidence="16" id="KW-1185">Reference proteome</keyword>
<keyword evidence="9 12" id="KW-0418">Kinase</keyword>
<dbReference type="EMBL" id="PSKQ01000017">
    <property type="protein sequence ID" value="MBE8720295.1"/>
    <property type="molecule type" value="Genomic_DNA"/>
</dbReference>
<dbReference type="Pfam" id="PF00288">
    <property type="entry name" value="GHMP_kinases_N"/>
    <property type="match status" value="1"/>
</dbReference>
<keyword evidence="5 12" id="KW-0028">Amino-acid biosynthesis</keyword>
<reference evidence="15 16" key="1">
    <citation type="submission" date="2018-02" db="EMBL/GenBank/DDBJ databases">
        <title>Sphingobacterium KA21.</title>
        <authorList>
            <person name="Vasarhelyi B.M."/>
            <person name="Deshmukh S."/>
            <person name="Balint B."/>
            <person name="Kukolya J."/>
        </authorList>
    </citation>
    <scope>NUCLEOTIDE SEQUENCE [LARGE SCALE GENOMIC DNA]</scope>
    <source>
        <strain evidence="15 16">Ka21</strain>
    </source>
</reference>
<dbReference type="PANTHER" id="PTHR20861">
    <property type="entry name" value="HOMOSERINE/4-DIPHOSPHOCYTIDYL-2-C-METHYL-D-ERYTHRITOL KINASE"/>
    <property type="match status" value="1"/>
</dbReference>
<evidence type="ECO:0000313" key="15">
    <source>
        <dbReference type="EMBL" id="MBE8720295.1"/>
    </source>
</evidence>
<dbReference type="InterPro" id="IPR014721">
    <property type="entry name" value="Ribsml_uS5_D2-typ_fold_subgr"/>
</dbReference>
<protein>
    <recommendedName>
        <fullName evidence="4 12">Homoserine kinase</fullName>
        <shortName evidence="12">HK</shortName>
        <shortName evidence="12">HSK</shortName>
        <ecNumber evidence="3 12">2.7.1.39</ecNumber>
    </recommendedName>
</protein>
<evidence type="ECO:0000256" key="2">
    <source>
        <dbReference type="ARBA" id="ARBA00007370"/>
    </source>
</evidence>
<dbReference type="InterPro" id="IPR036554">
    <property type="entry name" value="GHMP_kinase_C_sf"/>
</dbReference>
<keyword evidence="10 12" id="KW-0067">ATP-binding</keyword>
<keyword evidence="7 12" id="KW-0791">Threonine biosynthesis</keyword>
<dbReference type="Gene3D" id="3.30.230.10">
    <property type="match status" value="1"/>
</dbReference>
<dbReference type="SUPFAM" id="SSF55060">
    <property type="entry name" value="GHMP Kinase, C-terminal domain"/>
    <property type="match status" value="1"/>
</dbReference>
<dbReference type="NCBIfam" id="NF002288">
    <property type="entry name" value="PRK01212.1-4"/>
    <property type="match status" value="1"/>
</dbReference>
<evidence type="ECO:0000256" key="8">
    <source>
        <dbReference type="ARBA" id="ARBA00022741"/>
    </source>
</evidence>
<evidence type="ECO:0000313" key="16">
    <source>
        <dbReference type="Proteomes" id="UP000618319"/>
    </source>
</evidence>
<comment type="subcellular location">
    <subcellularLocation>
        <location evidence="12">Cytoplasm</location>
    </subcellularLocation>
</comment>
<evidence type="ECO:0000256" key="6">
    <source>
        <dbReference type="ARBA" id="ARBA00022679"/>
    </source>
</evidence>
<gene>
    <name evidence="12" type="primary">thrB</name>
    <name evidence="15" type="ORF">C4F40_06090</name>
</gene>
<evidence type="ECO:0000256" key="10">
    <source>
        <dbReference type="ARBA" id="ARBA00022840"/>
    </source>
</evidence>
<dbReference type="InterPro" id="IPR006203">
    <property type="entry name" value="GHMP_knse_ATP-bd_CS"/>
</dbReference>
<keyword evidence="6 12" id="KW-0808">Transferase</keyword>
<dbReference type="SUPFAM" id="SSF54211">
    <property type="entry name" value="Ribosomal protein S5 domain 2-like"/>
    <property type="match status" value="1"/>
</dbReference>
<name>A0ABR9T4U2_9SPHI</name>
<comment type="function">
    <text evidence="12">Catalyzes the ATP-dependent phosphorylation of L-homoserine to L-homoserine phosphate.</text>
</comment>
<evidence type="ECO:0000256" key="5">
    <source>
        <dbReference type="ARBA" id="ARBA00022605"/>
    </source>
</evidence>
<comment type="similarity">
    <text evidence="2 12">Belongs to the GHMP kinase family. Homoserine kinase subfamily.</text>
</comment>
<organism evidence="15 16">
    <name type="scientific">Sphingobacterium pedocola</name>
    <dbReference type="NCBI Taxonomy" id="2082722"/>
    <lineage>
        <taxon>Bacteria</taxon>
        <taxon>Pseudomonadati</taxon>
        <taxon>Bacteroidota</taxon>
        <taxon>Sphingobacteriia</taxon>
        <taxon>Sphingobacteriales</taxon>
        <taxon>Sphingobacteriaceae</taxon>
        <taxon>Sphingobacterium</taxon>
    </lineage>
</organism>
<dbReference type="PRINTS" id="PR00958">
    <property type="entry name" value="HOMSERKINASE"/>
</dbReference>
<dbReference type="HAMAP" id="MF_00384">
    <property type="entry name" value="Homoser_kinase"/>
    <property type="match status" value="1"/>
</dbReference>
<dbReference type="Gene3D" id="3.30.70.890">
    <property type="entry name" value="GHMP kinase, C-terminal domain"/>
    <property type="match status" value="1"/>
</dbReference>
<dbReference type="GO" id="GO:0016301">
    <property type="term" value="F:kinase activity"/>
    <property type="evidence" value="ECO:0007669"/>
    <property type="project" value="UniProtKB-KW"/>
</dbReference>
<keyword evidence="8 12" id="KW-0547">Nucleotide-binding</keyword>
<evidence type="ECO:0000259" key="13">
    <source>
        <dbReference type="Pfam" id="PF00288"/>
    </source>
</evidence>
<dbReference type="InterPro" id="IPR006204">
    <property type="entry name" value="GHMP_kinase_N_dom"/>
</dbReference>
<evidence type="ECO:0000256" key="11">
    <source>
        <dbReference type="ARBA" id="ARBA00049375"/>
    </source>
</evidence>
<keyword evidence="12" id="KW-0963">Cytoplasm</keyword>
<evidence type="ECO:0000256" key="7">
    <source>
        <dbReference type="ARBA" id="ARBA00022697"/>
    </source>
</evidence>
<feature type="domain" description="GHMP kinase C-terminal" evidence="14">
    <location>
        <begin position="227"/>
        <end position="303"/>
    </location>
</feature>
<comment type="pathway">
    <text evidence="1 12">Amino-acid biosynthesis; L-threonine biosynthesis; L-threonine from L-aspartate: step 4/5.</text>
</comment>
<dbReference type="Proteomes" id="UP000618319">
    <property type="component" value="Unassembled WGS sequence"/>
</dbReference>
<dbReference type="PANTHER" id="PTHR20861:SF1">
    <property type="entry name" value="HOMOSERINE KINASE"/>
    <property type="match status" value="1"/>
</dbReference>
<dbReference type="InterPro" id="IPR013750">
    <property type="entry name" value="GHMP_kinase_C_dom"/>
</dbReference>
<dbReference type="EC" id="2.7.1.39" evidence="3 12"/>
<proteinExistence type="inferred from homology"/>
<evidence type="ECO:0000256" key="12">
    <source>
        <dbReference type="HAMAP-Rule" id="MF_00384"/>
    </source>
</evidence>
<dbReference type="PROSITE" id="PS00627">
    <property type="entry name" value="GHMP_KINASES_ATP"/>
    <property type="match status" value="1"/>
</dbReference>
<evidence type="ECO:0000256" key="4">
    <source>
        <dbReference type="ARBA" id="ARBA00017858"/>
    </source>
</evidence>
<feature type="domain" description="GHMP kinase N-terminal" evidence="13">
    <location>
        <begin position="77"/>
        <end position="166"/>
    </location>
</feature>